<gene>
    <name evidence="1" type="ORF">CLIB1444_08S01860</name>
</gene>
<accession>A0ACA9YBM6</accession>
<reference evidence="1" key="1">
    <citation type="submission" date="2022-06" db="EMBL/GenBank/DDBJ databases">
        <authorList>
            <person name="Legras J.-L."/>
            <person name="Devillers H."/>
            <person name="Grondin C."/>
        </authorList>
    </citation>
    <scope>NUCLEOTIDE SEQUENCE</scope>
    <source>
        <strain evidence="1">CLIB 1444</strain>
    </source>
</reference>
<protein>
    <submittedName>
        <fullName evidence="1">Uncharacterized protein</fullName>
    </submittedName>
</protein>
<name>A0ACA9YBM6_9ASCO</name>
<comment type="caution">
    <text evidence="1">The sequence shown here is derived from an EMBL/GenBank/DDBJ whole genome shotgun (WGS) entry which is preliminary data.</text>
</comment>
<proteinExistence type="predicted"/>
<sequence>MSFIDYYPIITLPRVSDIPLPNKVVIPPITNINETIIDVGISKSNISSYIIKPSPRLIWSHPISPSCIIECMDSKDHQEYIVGVTDRKVHKVIELTKEGEQSKEFKIHKCVKSIKYLGDRIVMIFQDGELMFINDINELENDSSKSTKSKSELIYSNVGENIIIITKTKDQFIYKVFDLQGNIVNELQERFEQSLFEYNDEFLYKSCNGVLSKMDLSLKVVKQWDIGIDITSMSVSNEDRLIISNDQKIMLVNMRFETLLDTLDINEDIYIDNVIKITEPNGINTFGLFLKLNNKKNKTTLNITNINVGLNNLVNNLGKKFEKPQTKLVELKSLKNINDIDEEVEIPDIFQNSDELKILKYFKNIKKLDYYSFEDTDSIIDINLIPSLFNSKTIEELSQMEFLMHYLLSHPFFPKEKTIGLIKILENPKLIKQCITKCSNLPVEELYENLTNKTFFKETVNRICENNLIEILPGFQSYLQSHNIEFDELLNNLIELDSINSWNLIKLIIDINGLFNLSNELIDKLILLINDKLDILELNNFNLTLLNSNDFVKSESLPNYSYEKLII</sequence>
<keyword evidence="2" id="KW-1185">Reference proteome</keyword>
<dbReference type="EMBL" id="CALSDN010000008">
    <property type="protein sequence ID" value="CAH6722099.1"/>
    <property type="molecule type" value="Genomic_DNA"/>
</dbReference>
<evidence type="ECO:0000313" key="1">
    <source>
        <dbReference type="EMBL" id="CAH6722099.1"/>
    </source>
</evidence>
<dbReference type="Proteomes" id="UP001152531">
    <property type="component" value="Unassembled WGS sequence"/>
</dbReference>
<evidence type="ECO:0000313" key="2">
    <source>
        <dbReference type="Proteomes" id="UP001152531"/>
    </source>
</evidence>
<organism evidence="1 2">
    <name type="scientific">[Candida] jaroonii</name>
    <dbReference type="NCBI Taxonomy" id="467808"/>
    <lineage>
        <taxon>Eukaryota</taxon>
        <taxon>Fungi</taxon>
        <taxon>Dikarya</taxon>
        <taxon>Ascomycota</taxon>
        <taxon>Saccharomycotina</taxon>
        <taxon>Pichiomycetes</taxon>
        <taxon>Debaryomycetaceae</taxon>
        <taxon>Yamadazyma</taxon>
    </lineage>
</organism>